<dbReference type="SUPFAM" id="SSF46689">
    <property type="entry name" value="Homeodomain-like"/>
    <property type="match status" value="1"/>
</dbReference>
<dbReference type="EMBL" id="RZUL01000006">
    <property type="protein sequence ID" value="RVT39630.1"/>
    <property type="molecule type" value="Genomic_DNA"/>
</dbReference>
<gene>
    <name evidence="2" type="ORF">ENE74_14820</name>
</gene>
<dbReference type="InterPro" id="IPR002197">
    <property type="entry name" value="HTH_Fis"/>
</dbReference>
<dbReference type="GO" id="GO:0043565">
    <property type="term" value="F:sequence-specific DNA binding"/>
    <property type="evidence" value="ECO:0007669"/>
    <property type="project" value="InterPro"/>
</dbReference>
<dbReference type="AlphaFoldDB" id="A0A437J4M6"/>
<dbReference type="RefSeq" id="WP_420902598.1">
    <property type="nucleotide sequence ID" value="NZ_RZUL01000006.1"/>
</dbReference>
<evidence type="ECO:0000313" key="2">
    <source>
        <dbReference type="EMBL" id="RVT39630.1"/>
    </source>
</evidence>
<comment type="caution">
    <text evidence="2">The sequence shown here is derived from an EMBL/GenBank/DDBJ whole genome shotgun (WGS) entry which is preliminary data.</text>
</comment>
<dbReference type="Pfam" id="PF02954">
    <property type="entry name" value="HTH_8"/>
    <property type="match status" value="1"/>
</dbReference>
<dbReference type="Gene3D" id="1.10.10.60">
    <property type="entry name" value="Homeodomain-like"/>
    <property type="match status" value="1"/>
</dbReference>
<evidence type="ECO:0000259" key="1">
    <source>
        <dbReference type="Pfam" id="PF02954"/>
    </source>
</evidence>
<proteinExistence type="predicted"/>
<evidence type="ECO:0000313" key="3">
    <source>
        <dbReference type="Proteomes" id="UP000282977"/>
    </source>
</evidence>
<feature type="domain" description="DNA binding HTH" evidence="1">
    <location>
        <begin position="21"/>
        <end position="48"/>
    </location>
</feature>
<organism evidence="2 3">
    <name type="scientific">Sphingobium algorifonticola</name>
    <dbReference type="NCBI Taxonomy" id="2008318"/>
    <lineage>
        <taxon>Bacteria</taxon>
        <taxon>Pseudomonadati</taxon>
        <taxon>Pseudomonadota</taxon>
        <taxon>Alphaproteobacteria</taxon>
        <taxon>Sphingomonadales</taxon>
        <taxon>Sphingomonadaceae</taxon>
        <taxon>Sphingobium</taxon>
    </lineage>
</organism>
<dbReference type="InterPro" id="IPR009057">
    <property type="entry name" value="Homeodomain-like_sf"/>
</dbReference>
<name>A0A437J4M6_9SPHN</name>
<reference evidence="2 3" key="1">
    <citation type="submission" date="2019-01" db="EMBL/GenBank/DDBJ databases">
        <authorList>
            <person name="Chen W.-M."/>
        </authorList>
    </citation>
    <scope>NUCLEOTIDE SEQUENCE [LARGE SCALE GENOMIC DNA]</scope>
    <source>
        <strain evidence="2 3">TLA-22</strain>
    </source>
</reference>
<sequence length="55" mass="6397">MPASQQSRAGWRQEMVSQLAIIRYRGNIGETARRLGIGRSKLNRKRDRMQILVRS</sequence>
<keyword evidence="3" id="KW-1185">Reference proteome</keyword>
<dbReference type="Proteomes" id="UP000282977">
    <property type="component" value="Unassembled WGS sequence"/>
</dbReference>
<protein>
    <recommendedName>
        <fullName evidence="1">DNA binding HTH domain-containing protein</fullName>
    </recommendedName>
</protein>
<accession>A0A437J4M6</accession>